<evidence type="ECO:0000313" key="2">
    <source>
        <dbReference type="EMBL" id="MFB9992045.1"/>
    </source>
</evidence>
<organism evidence="2 3">
    <name type="scientific">Deinococcus oregonensis</name>
    <dbReference type="NCBI Taxonomy" id="1805970"/>
    <lineage>
        <taxon>Bacteria</taxon>
        <taxon>Thermotogati</taxon>
        <taxon>Deinococcota</taxon>
        <taxon>Deinococci</taxon>
        <taxon>Deinococcales</taxon>
        <taxon>Deinococcaceae</taxon>
        <taxon>Deinococcus</taxon>
    </lineage>
</organism>
<name>A0ABV6AZ88_9DEIO</name>
<dbReference type="Proteomes" id="UP001589733">
    <property type="component" value="Unassembled WGS sequence"/>
</dbReference>
<sequence>MTLPPPPPKKSGTPSPSMLDKNREVEDQQASQDALTLPTLTDAPTGKFTVSPIRLDTLDGFEEVYSKLRRQRRSLKRYQVAEALLAALVQEPAVLAEVVKRLK</sequence>
<dbReference type="RefSeq" id="WP_380008185.1">
    <property type="nucleotide sequence ID" value="NZ_JBHLYR010000028.1"/>
</dbReference>
<proteinExistence type="predicted"/>
<feature type="region of interest" description="Disordered" evidence="1">
    <location>
        <begin position="1"/>
        <end position="48"/>
    </location>
</feature>
<evidence type="ECO:0000256" key="1">
    <source>
        <dbReference type="SAM" id="MobiDB-lite"/>
    </source>
</evidence>
<reference evidence="2 3" key="1">
    <citation type="submission" date="2024-09" db="EMBL/GenBank/DDBJ databases">
        <authorList>
            <person name="Sun Q."/>
            <person name="Mori K."/>
        </authorList>
    </citation>
    <scope>NUCLEOTIDE SEQUENCE [LARGE SCALE GENOMIC DNA]</scope>
    <source>
        <strain evidence="2 3">JCM 13503</strain>
    </source>
</reference>
<gene>
    <name evidence="2" type="ORF">ACFFLM_08740</name>
</gene>
<accession>A0ABV6AZ88</accession>
<comment type="caution">
    <text evidence="2">The sequence shown here is derived from an EMBL/GenBank/DDBJ whole genome shotgun (WGS) entry which is preliminary data.</text>
</comment>
<keyword evidence="3" id="KW-1185">Reference proteome</keyword>
<protein>
    <submittedName>
        <fullName evidence="2">Uncharacterized protein</fullName>
    </submittedName>
</protein>
<dbReference type="EMBL" id="JBHLYR010000028">
    <property type="protein sequence ID" value="MFB9992045.1"/>
    <property type="molecule type" value="Genomic_DNA"/>
</dbReference>
<feature type="compositionally biased region" description="Low complexity" evidence="1">
    <location>
        <begin position="33"/>
        <end position="45"/>
    </location>
</feature>
<evidence type="ECO:0000313" key="3">
    <source>
        <dbReference type="Proteomes" id="UP001589733"/>
    </source>
</evidence>